<dbReference type="PANTHER" id="PTHR31637">
    <property type="entry name" value="2,3-BISPHOSPHOGLYCERATE-INDEPENDENT PHOSPHOGLYCERATE MUTASE"/>
    <property type="match status" value="1"/>
</dbReference>
<keyword evidence="6" id="KW-0324">Glycolysis</keyword>
<dbReference type="CDD" id="cd16010">
    <property type="entry name" value="iPGM"/>
    <property type="match status" value="1"/>
</dbReference>
<dbReference type="GO" id="GO:0006096">
    <property type="term" value="P:glycolytic process"/>
    <property type="evidence" value="ECO:0007669"/>
    <property type="project" value="UniProtKB-UniPathway"/>
</dbReference>
<evidence type="ECO:0000256" key="2">
    <source>
        <dbReference type="ARBA" id="ARBA00004798"/>
    </source>
</evidence>
<dbReference type="Pfam" id="PF01676">
    <property type="entry name" value="Metalloenzyme"/>
    <property type="match status" value="1"/>
</dbReference>
<dbReference type="InterPro" id="IPR036646">
    <property type="entry name" value="PGAM_B_sf"/>
</dbReference>
<name>A0A381RCP0_9ZZZZ</name>
<comment type="cofactor">
    <cofactor evidence="1">
        <name>Mn(2+)</name>
        <dbReference type="ChEBI" id="CHEBI:29035"/>
    </cofactor>
</comment>
<evidence type="ECO:0000256" key="7">
    <source>
        <dbReference type="ARBA" id="ARBA00023211"/>
    </source>
</evidence>
<gene>
    <name evidence="11" type="ORF">METZ01_LOCUS42195</name>
</gene>
<dbReference type="GO" id="GO:0004619">
    <property type="term" value="F:phosphoglycerate mutase activity"/>
    <property type="evidence" value="ECO:0007669"/>
    <property type="project" value="UniProtKB-EC"/>
</dbReference>
<dbReference type="InterPro" id="IPR005995">
    <property type="entry name" value="Pgm_bpd_ind"/>
</dbReference>
<evidence type="ECO:0000256" key="4">
    <source>
        <dbReference type="ARBA" id="ARBA00012026"/>
    </source>
</evidence>
<dbReference type="Gene3D" id="3.40.1450.10">
    <property type="entry name" value="BPG-independent phosphoglycerate mutase, domain B"/>
    <property type="match status" value="1"/>
</dbReference>
<evidence type="ECO:0000256" key="1">
    <source>
        <dbReference type="ARBA" id="ARBA00001936"/>
    </source>
</evidence>
<evidence type="ECO:0000313" key="11">
    <source>
        <dbReference type="EMBL" id="SUZ89341.1"/>
    </source>
</evidence>
<dbReference type="GO" id="GO:0006007">
    <property type="term" value="P:glucose catabolic process"/>
    <property type="evidence" value="ECO:0007669"/>
    <property type="project" value="InterPro"/>
</dbReference>
<keyword evidence="5" id="KW-0479">Metal-binding</keyword>
<feature type="domain" description="Metalloenzyme" evidence="9">
    <location>
        <begin position="21"/>
        <end position="530"/>
    </location>
</feature>
<dbReference type="InterPro" id="IPR017850">
    <property type="entry name" value="Alkaline_phosphatase_core_sf"/>
</dbReference>
<evidence type="ECO:0000256" key="3">
    <source>
        <dbReference type="ARBA" id="ARBA00008819"/>
    </source>
</evidence>
<keyword evidence="8" id="KW-0413">Isomerase</keyword>
<dbReference type="AlphaFoldDB" id="A0A381RCP0"/>
<evidence type="ECO:0000256" key="5">
    <source>
        <dbReference type="ARBA" id="ARBA00022723"/>
    </source>
</evidence>
<reference evidence="11" key="1">
    <citation type="submission" date="2018-05" db="EMBL/GenBank/DDBJ databases">
        <authorList>
            <person name="Lanie J.A."/>
            <person name="Ng W.-L."/>
            <person name="Kazmierczak K.M."/>
            <person name="Andrzejewski T.M."/>
            <person name="Davidsen T.M."/>
            <person name="Wayne K.J."/>
            <person name="Tettelin H."/>
            <person name="Glass J.I."/>
            <person name="Rusch D."/>
            <person name="Podicherti R."/>
            <person name="Tsui H.-C.T."/>
            <person name="Winkler M.E."/>
        </authorList>
    </citation>
    <scope>NUCLEOTIDE SEQUENCE</scope>
</reference>
<evidence type="ECO:0000259" key="9">
    <source>
        <dbReference type="Pfam" id="PF01676"/>
    </source>
</evidence>
<dbReference type="PIRSF" id="PIRSF001492">
    <property type="entry name" value="IPGAM"/>
    <property type="match status" value="1"/>
</dbReference>
<evidence type="ECO:0000256" key="6">
    <source>
        <dbReference type="ARBA" id="ARBA00023152"/>
    </source>
</evidence>
<protein>
    <recommendedName>
        <fullName evidence="4">phosphoglycerate mutase (2,3-diphosphoglycerate-independent)</fullName>
        <ecNumber evidence="4">5.4.2.12</ecNumber>
    </recommendedName>
</protein>
<dbReference type="InterPro" id="IPR006124">
    <property type="entry name" value="Metalloenzyme"/>
</dbReference>
<sequence length="547" mass="60995">MLLPLRDLQQNFKGRGPLIHVVLDGWGIGTADETNAIHQATLPVMSRLTNGCPYTQLWTHGLHVGLPNEKDLGGSEVGHMTMGAGMIKEQGPTLIQNLFKSGEFFENPVLIRIIQNCLGQNTPLHLLGLLSNGNIHSHVDHTEAIIRHAFQAGIRRCYLHALLDGRDVGVQSALDFTESFEKLFAELKEQRAEIDYAFASGGGREAVTMDRDNNWEKVETGWKIHVQGQSENQFPTIRDAIQHFREQNPEIIDQDIPGFVIVRNGEAVGRIEDQHALIFTNFRGDRAIEFSQAVLAEDFPHFERSIRPDVMFAGMTQYDQDNEVPPDFLVGTPEVEEPFGKRILELGLKQFRLTETQKFAHVTFFYNGGYREPLDPSMENYHLIASDKISSFADQPGMQAVEISKKAVEFIYSGEYQYGLINFANADMVGHTGDFQAAVHAVETIDTALDNIVRAIDAMGGLLVITADHGNADQMLIANKNGAQEISTKHSLNPVPFLIYDPFYNGEYQLMPFGRDYNNNLSNIAATNFILLGQPVPSDLAPALFTD</sequence>
<comment type="similarity">
    <text evidence="3">Belongs to the BPG-independent phosphoglycerate mutase family.</text>
</comment>
<evidence type="ECO:0000256" key="8">
    <source>
        <dbReference type="ARBA" id="ARBA00023235"/>
    </source>
</evidence>
<dbReference type="GO" id="GO:0005737">
    <property type="term" value="C:cytoplasm"/>
    <property type="evidence" value="ECO:0007669"/>
    <property type="project" value="InterPro"/>
</dbReference>
<feature type="domain" description="BPG-independent PGAM N-terminal" evidence="10">
    <location>
        <begin position="95"/>
        <end position="320"/>
    </location>
</feature>
<dbReference type="Pfam" id="PF06415">
    <property type="entry name" value="iPGM_N"/>
    <property type="match status" value="1"/>
</dbReference>
<dbReference type="SUPFAM" id="SSF64158">
    <property type="entry name" value="2,3-Bisphosphoglycerate-independent phosphoglycerate mutase, substrate-binding domain"/>
    <property type="match status" value="1"/>
</dbReference>
<dbReference type="UniPathway" id="UPA00109">
    <property type="reaction ID" value="UER00186"/>
</dbReference>
<dbReference type="EMBL" id="UINC01001815">
    <property type="protein sequence ID" value="SUZ89341.1"/>
    <property type="molecule type" value="Genomic_DNA"/>
</dbReference>
<organism evidence="11">
    <name type="scientific">marine metagenome</name>
    <dbReference type="NCBI Taxonomy" id="408172"/>
    <lineage>
        <taxon>unclassified sequences</taxon>
        <taxon>metagenomes</taxon>
        <taxon>ecological metagenomes</taxon>
    </lineage>
</organism>
<dbReference type="EC" id="5.4.2.12" evidence="4"/>
<accession>A0A381RCP0</accession>
<dbReference type="SUPFAM" id="SSF53649">
    <property type="entry name" value="Alkaline phosphatase-like"/>
    <property type="match status" value="1"/>
</dbReference>
<dbReference type="GO" id="GO:0030145">
    <property type="term" value="F:manganese ion binding"/>
    <property type="evidence" value="ECO:0007669"/>
    <property type="project" value="InterPro"/>
</dbReference>
<dbReference type="Gene3D" id="3.40.720.10">
    <property type="entry name" value="Alkaline Phosphatase, subunit A"/>
    <property type="match status" value="1"/>
</dbReference>
<keyword evidence="7" id="KW-0464">Manganese</keyword>
<comment type="pathway">
    <text evidence="2">Carbohydrate degradation; glycolysis; pyruvate from D-glyceraldehyde 3-phosphate: step 3/5.</text>
</comment>
<evidence type="ECO:0000259" key="10">
    <source>
        <dbReference type="Pfam" id="PF06415"/>
    </source>
</evidence>
<dbReference type="FunFam" id="3.40.1450.10:FF:000002">
    <property type="entry name" value="2,3-bisphosphoglycerate-independent phosphoglycerate mutase"/>
    <property type="match status" value="1"/>
</dbReference>
<proteinExistence type="inferred from homology"/>
<dbReference type="InterPro" id="IPR011258">
    <property type="entry name" value="BPG-indep_PGM_N"/>
</dbReference>
<dbReference type="NCBIfam" id="TIGR01307">
    <property type="entry name" value="pgm_bpd_ind"/>
    <property type="match status" value="1"/>
</dbReference>
<dbReference type="PANTHER" id="PTHR31637:SF0">
    <property type="entry name" value="2,3-BISPHOSPHOGLYCERATE-INDEPENDENT PHOSPHOGLYCERATE MUTASE"/>
    <property type="match status" value="1"/>
</dbReference>